<organism evidence="5 6">
    <name type="scientific">Tepiditoga spiralis</name>
    <dbReference type="NCBI Taxonomy" id="2108365"/>
    <lineage>
        <taxon>Bacteria</taxon>
        <taxon>Thermotogati</taxon>
        <taxon>Thermotogota</taxon>
        <taxon>Thermotogae</taxon>
        <taxon>Petrotogales</taxon>
        <taxon>Petrotogaceae</taxon>
        <taxon>Tepiditoga</taxon>
    </lineage>
</organism>
<dbReference type="NCBIfam" id="TIGR00152">
    <property type="entry name" value="dephospho-CoA kinase"/>
    <property type="match status" value="1"/>
</dbReference>
<keyword evidence="3 5" id="KW-0418">Kinase</keyword>
<dbReference type="InterPro" id="IPR001977">
    <property type="entry name" value="Depp_CoAkinase"/>
</dbReference>
<name>A0A7G1G638_9BACT</name>
<comment type="function">
    <text evidence="3">Catalyzes the phosphorylation of the 3'-hydroxyl group of dephosphocoenzyme A to form coenzyme A.</text>
</comment>
<keyword evidence="3" id="KW-0963">Cytoplasm</keyword>
<dbReference type="RefSeq" id="WP_190615646.1">
    <property type="nucleotide sequence ID" value="NZ_AP018712.1"/>
</dbReference>
<keyword evidence="6" id="KW-1185">Reference proteome</keyword>
<comment type="catalytic activity">
    <reaction evidence="3">
        <text>3'-dephospho-CoA + ATP = ADP + CoA + H(+)</text>
        <dbReference type="Rhea" id="RHEA:18245"/>
        <dbReference type="ChEBI" id="CHEBI:15378"/>
        <dbReference type="ChEBI" id="CHEBI:30616"/>
        <dbReference type="ChEBI" id="CHEBI:57287"/>
        <dbReference type="ChEBI" id="CHEBI:57328"/>
        <dbReference type="ChEBI" id="CHEBI:456216"/>
        <dbReference type="EC" id="2.7.1.24"/>
    </reaction>
</comment>
<gene>
    <name evidence="3 5" type="primary">coaE</name>
    <name evidence="5" type="ORF">OSSY52_07050</name>
</gene>
<evidence type="ECO:0000313" key="5">
    <source>
        <dbReference type="EMBL" id="BBE30564.1"/>
    </source>
</evidence>
<protein>
    <recommendedName>
        <fullName evidence="3 4">Dephospho-CoA kinase</fullName>
        <ecNumber evidence="3 4">2.7.1.24</ecNumber>
    </recommendedName>
    <alternativeName>
        <fullName evidence="3">Dephosphocoenzyme A kinase</fullName>
    </alternativeName>
</protein>
<dbReference type="PANTHER" id="PTHR10695:SF46">
    <property type="entry name" value="BIFUNCTIONAL COENZYME A SYNTHASE-RELATED"/>
    <property type="match status" value="1"/>
</dbReference>
<dbReference type="CDD" id="cd02022">
    <property type="entry name" value="DPCK"/>
    <property type="match status" value="1"/>
</dbReference>
<dbReference type="HAMAP" id="MF_00376">
    <property type="entry name" value="Dephospho_CoA_kinase"/>
    <property type="match status" value="1"/>
</dbReference>
<dbReference type="EMBL" id="AP018712">
    <property type="protein sequence ID" value="BBE30564.1"/>
    <property type="molecule type" value="Genomic_DNA"/>
</dbReference>
<dbReference type="PROSITE" id="PS51219">
    <property type="entry name" value="DPCK"/>
    <property type="match status" value="1"/>
</dbReference>
<dbReference type="SUPFAM" id="SSF52540">
    <property type="entry name" value="P-loop containing nucleoside triphosphate hydrolases"/>
    <property type="match status" value="1"/>
</dbReference>
<feature type="binding site" evidence="3">
    <location>
        <begin position="10"/>
        <end position="15"/>
    </location>
    <ligand>
        <name>ATP</name>
        <dbReference type="ChEBI" id="CHEBI:30616"/>
    </ligand>
</feature>
<dbReference type="InParanoid" id="A0A7G1G638"/>
<comment type="pathway">
    <text evidence="3">Cofactor biosynthesis; coenzyme A biosynthesis; CoA from (R)-pantothenate: step 5/5.</text>
</comment>
<dbReference type="InterPro" id="IPR027417">
    <property type="entry name" value="P-loop_NTPase"/>
</dbReference>
<sequence length="200" mass="22916">MIIGLTGPAGSGKSTVSNIIKENYKNVEIIDVDRVGHYVLTLSFVKQELKKVFGSDIFECYREISEKELLQKNISRKKLGQLVFSNKENLKKLNAIVHPVIFNEIKNNIKILLKKYDIIVIDAALLNEIGLSKLCNKIIYVTAPKELRIKRLVENRHLPLNTAQSIVKSQKNMLFEFFDYKIINDCDKQTLKKIVANILN</sequence>
<evidence type="ECO:0000256" key="1">
    <source>
        <dbReference type="ARBA" id="ARBA00022741"/>
    </source>
</evidence>
<evidence type="ECO:0000256" key="2">
    <source>
        <dbReference type="ARBA" id="ARBA00022840"/>
    </source>
</evidence>
<dbReference type="GO" id="GO:0005737">
    <property type="term" value="C:cytoplasm"/>
    <property type="evidence" value="ECO:0007669"/>
    <property type="project" value="UniProtKB-SubCell"/>
</dbReference>
<dbReference type="GO" id="GO:0004140">
    <property type="term" value="F:dephospho-CoA kinase activity"/>
    <property type="evidence" value="ECO:0007669"/>
    <property type="project" value="UniProtKB-UniRule"/>
</dbReference>
<dbReference type="GO" id="GO:0005524">
    <property type="term" value="F:ATP binding"/>
    <property type="evidence" value="ECO:0007669"/>
    <property type="project" value="UniProtKB-UniRule"/>
</dbReference>
<evidence type="ECO:0000256" key="3">
    <source>
        <dbReference type="HAMAP-Rule" id="MF_00376"/>
    </source>
</evidence>
<reference evidence="5 6" key="1">
    <citation type="submission" date="2018-06" db="EMBL/GenBank/DDBJ databases">
        <title>Genome sequencing of Oceanotoga sp. sy52.</title>
        <authorList>
            <person name="Mori K."/>
        </authorList>
    </citation>
    <scope>NUCLEOTIDE SEQUENCE [LARGE SCALE GENOMIC DNA]</scope>
    <source>
        <strain evidence="6">sy52</strain>
    </source>
</reference>
<comment type="similarity">
    <text evidence="3">Belongs to the CoaE family.</text>
</comment>
<dbReference type="Gene3D" id="3.40.50.300">
    <property type="entry name" value="P-loop containing nucleotide triphosphate hydrolases"/>
    <property type="match status" value="1"/>
</dbReference>
<dbReference type="PANTHER" id="PTHR10695">
    <property type="entry name" value="DEPHOSPHO-COA KINASE-RELATED"/>
    <property type="match status" value="1"/>
</dbReference>
<keyword evidence="2 3" id="KW-0067">ATP-binding</keyword>
<dbReference type="AlphaFoldDB" id="A0A7G1G638"/>
<evidence type="ECO:0000313" key="6">
    <source>
        <dbReference type="Proteomes" id="UP000516361"/>
    </source>
</evidence>
<dbReference type="FunCoup" id="A0A7G1G638">
    <property type="interactions" value="343"/>
</dbReference>
<dbReference type="Pfam" id="PF01121">
    <property type="entry name" value="CoaE"/>
    <property type="match status" value="1"/>
</dbReference>
<dbReference type="KEGG" id="ocy:OSSY52_07050"/>
<proteinExistence type="inferred from homology"/>
<dbReference type="Proteomes" id="UP000516361">
    <property type="component" value="Chromosome"/>
</dbReference>
<comment type="subcellular location">
    <subcellularLocation>
        <location evidence="3">Cytoplasm</location>
    </subcellularLocation>
</comment>
<keyword evidence="1 3" id="KW-0547">Nucleotide-binding</keyword>
<keyword evidence="3" id="KW-0173">Coenzyme A biosynthesis</keyword>
<dbReference type="EC" id="2.7.1.24" evidence="3 4"/>
<accession>A0A7G1G638</accession>
<keyword evidence="3" id="KW-0808">Transferase</keyword>
<dbReference type="GO" id="GO:0015937">
    <property type="term" value="P:coenzyme A biosynthetic process"/>
    <property type="evidence" value="ECO:0007669"/>
    <property type="project" value="UniProtKB-UniRule"/>
</dbReference>
<dbReference type="UniPathway" id="UPA00241">
    <property type="reaction ID" value="UER00356"/>
</dbReference>
<evidence type="ECO:0000256" key="4">
    <source>
        <dbReference type="NCBIfam" id="TIGR00152"/>
    </source>
</evidence>